<dbReference type="PANTHER" id="PTHR31065:SF7">
    <property type="entry name" value="OS01G0517800 PROTEIN"/>
    <property type="match status" value="1"/>
</dbReference>
<keyword evidence="2" id="KW-0732">Signal</keyword>
<proteinExistence type="predicted"/>
<feature type="compositionally biased region" description="Basic residues" evidence="1">
    <location>
        <begin position="198"/>
        <end position="207"/>
    </location>
</feature>
<organism evidence="3 4">
    <name type="scientific">Zea mays</name>
    <name type="common">Maize</name>
    <dbReference type="NCBI Taxonomy" id="4577"/>
    <lineage>
        <taxon>Eukaryota</taxon>
        <taxon>Viridiplantae</taxon>
        <taxon>Streptophyta</taxon>
        <taxon>Embryophyta</taxon>
        <taxon>Tracheophyta</taxon>
        <taxon>Spermatophyta</taxon>
        <taxon>Magnoliopsida</taxon>
        <taxon>Liliopsida</taxon>
        <taxon>Poales</taxon>
        <taxon>Poaceae</taxon>
        <taxon>PACMAD clade</taxon>
        <taxon>Panicoideae</taxon>
        <taxon>Andropogonodae</taxon>
        <taxon>Andropogoneae</taxon>
        <taxon>Tripsacinae</taxon>
        <taxon>Zea</taxon>
    </lineage>
</organism>
<protein>
    <recommendedName>
        <fullName evidence="5">PLATZ transcription factor family protein</fullName>
    </recommendedName>
</protein>
<dbReference type="Proteomes" id="UP000251960">
    <property type="component" value="Chromosome 8"/>
</dbReference>
<feature type="chain" id="PRO_5018792112" description="PLATZ transcription factor family protein" evidence="2">
    <location>
        <begin position="24"/>
        <end position="214"/>
    </location>
</feature>
<feature type="signal peptide" evidence="2">
    <location>
        <begin position="1"/>
        <end position="23"/>
    </location>
</feature>
<sequence length="214" mass="24190">MKRETMPSWLELLLATQFFTTCANHLLASRNECNLFCTQCETKPAAFCNYCRSSDHSTHRVIQIRRSSYHDVVRVSEIEDILDVSDVQTYVINSARIVFLNERPQLRASSVPICKAPTSSTHSCETCSRVLLDAFRFCSLGCNLRGLNMEAGMQAMVGNNPRSNGMDHVARIDNVGSSTTNDQNSCNDKNYEEPPPKRVARHRRKGIPQRAPFF</sequence>
<dbReference type="AlphaFoldDB" id="A0A3L6DS80"/>
<name>A0A3L6DS80_MAIZE</name>
<evidence type="ECO:0000313" key="4">
    <source>
        <dbReference type="Proteomes" id="UP000251960"/>
    </source>
</evidence>
<evidence type="ECO:0000256" key="2">
    <source>
        <dbReference type="SAM" id="SignalP"/>
    </source>
</evidence>
<dbReference type="ExpressionAtlas" id="A0A3L6DS80">
    <property type="expression patterns" value="baseline and differential"/>
</dbReference>
<evidence type="ECO:0000256" key="1">
    <source>
        <dbReference type="SAM" id="MobiDB-lite"/>
    </source>
</evidence>
<comment type="caution">
    <text evidence="3">The sequence shown here is derived from an EMBL/GenBank/DDBJ whole genome shotgun (WGS) entry which is preliminary data.</text>
</comment>
<dbReference type="OMA" id="YCRSSDH"/>
<reference evidence="3 4" key="1">
    <citation type="journal article" date="2018" name="Nat. Genet.">
        <title>Extensive intraspecific gene order and gene structural variations between Mo17 and other maize genomes.</title>
        <authorList>
            <person name="Sun S."/>
            <person name="Zhou Y."/>
            <person name="Chen J."/>
            <person name="Shi J."/>
            <person name="Zhao H."/>
            <person name="Zhao H."/>
            <person name="Song W."/>
            <person name="Zhang M."/>
            <person name="Cui Y."/>
            <person name="Dong X."/>
            <person name="Liu H."/>
            <person name="Ma X."/>
            <person name="Jiao Y."/>
            <person name="Wang B."/>
            <person name="Wei X."/>
            <person name="Stein J.C."/>
            <person name="Glaubitz J.C."/>
            <person name="Lu F."/>
            <person name="Yu G."/>
            <person name="Liang C."/>
            <person name="Fengler K."/>
            <person name="Li B."/>
            <person name="Rafalski A."/>
            <person name="Schnable P.S."/>
            <person name="Ware D.H."/>
            <person name="Buckler E.S."/>
            <person name="Lai J."/>
        </authorList>
    </citation>
    <scope>NUCLEOTIDE SEQUENCE [LARGE SCALE GENOMIC DNA]</scope>
    <source>
        <strain evidence="4">cv. Missouri 17</strain>
        <tissue evidence="3">Seedling</tissue>
    </source>
</reference>
<feature type="compositionally biased region" description="Polar residues" evidence="1">
    <location>
        <begin position="175"/>
        <end position="188"/>
    </location>
</feature>
<dbReference type="EMBL" id="NCVQ01000009">
    <property type="protein sequence ID" value="PWZ11289.1"/>
    <property type="molecule type" value="Genomic_DNA"/>
</dbReference>
<feature type="region of interest" description="Disordered" evidence="1">
    <location>
        <begin position="174"/>
        <end position="214"/>
    </location>
</feature>
<evidence type="ECO:0000313" key="3">
    <source>
        <dbReference type="EMBL" id="PWZ11289.1"/>
    </source>
</evidence>
<gene>
    <name evidence="3" type="ORF">Zm00014a_040596</name>
</gene>
<evidence type="ECO:0008006" key="5">
    <source>
        <dbReference type="Google" id="ProtNLM"/>
    </source>
</evidence>
<accession>A0A3L6DS80</accession>
<dbReference type="PANTHER" id="PTHR31065">
    <property type="entry name" value="PLATZ TRANSCRIPTION FACTOR FAMILY PROTEIN"/>
    <property type="match status" value="1"/>
</dbReference>
<dbReference type="Pfam" id="PF04640">
    <property type="entry name" value="PLATZ"/>
    <property type="match status" value="1"/>
</dbReference>
<dbReference type="InterPro" id="IPR006734">
    <property type="entry name" value="PLATZ"/>
</dbReference>